<dbReference type="eggNOG" id="COG1429">
    <property type="taxonomic scope" value="Bacteria"/>
</dbReference>
<dbReference type="NCBIfam" id="TIGR02257">
    <property type="entry name" value="cobalto_cobN"/>
    <property type="match status" value="1"/>
</dbReference>
<evidence type="ECO:0000313" key="4">
    <source>
        <dbReference type="Proteomes" id="UP000186110"/>
    </source>
</evidence>
<dbReference type="GO" id="GO:0051116">
    <property type="term" value="F:cobaltochelatase activity"/>
    <property type="evidence" value="ECO:0007669"/>
    <property type="project" value="UniProtKB-UniRule"/>
</dbReference>
<dbReference type="Proteomes" id="UP000186110">
    <property type="component" value="Chromosome"/>
</dbReference>
<dbReference type="STRING" id="1484693.RS694_09200"/>
<dbReference type="EMBL" id="CP019239">
    <property type="protein sequence ID" value="APW42691.1"/>
    <property type="molecule type" value="Genomic_DNA"/>
</dbReference>
<evidence type="ECO:0000259" key="2">
    <source>
        <dbReference type="Pfam" id="PF02514"/>
    </source>
</evidence>
<evidence type="ECO:0000313" key="3">
    <source>
        <dbReference type="EMBL" id="APW42691.1"/>
    </source>
</evidence>
<keyword evidence="4" id="KW-1185">Reference proteome</keyword>
<dbReference type="Pfam" id="PF02514">
    <property type="entry name" value="CobN-Mg_chel"/>
    <property type="match status" value="1"/>
</dbReference>
<feature type="domain" description="CobN/magnesium chelatase" evidence="2">
    <location>
        <begin position="142"/>
        <end position="1291"/>
    </location>
</feature>
<dbReference type="InterPro" id="IPR011953">
    <property type="entry name" value="Cobalto_CobN"/>
</dbReference>
<gene>
    <name evidence="3" type="ORF">RS694_09200</name>
</gene>
<proteinExistence type="predicted"/>
<protein>
    <recommendedName>
        <fullName evidence="1">Cobaltochelatase subunit CobN</fullName>
        <ecNumber evidence="1">6.6.1.2</ecNumber>
    </recommendedName>
</protein>
<dbReference type="RefSeq" id="WP_029707614.1">
    <property type="nucleotide sequence ID" value="NZ_CP019239.1"/>
</dbReference>
<dbReference type="KEGG" id="rsb:RS694_09200"/>
<dbReference type="GO" id="GO:0009236">
    <property type="term" value="P:cobalamin biosynthetic process"/>
    <property type="evidence" value="ECO:0007669"/>
    <property type="project" value="UniProtKB-UniRule"/>
</dbReference>
<name>A0A1P8K9M4_9BURK</name>
<dbReference type="InterPro" id="IPR003672">
    <property type="entry name" value="CobN/Mg_chltase"/>
</dbReference>
<organism evidence="3 4">
    <name type="scientific">Rhodoferax saidenbachensis</name>
    <dbReference type="NCBI Taxonomy" id="1484693"/>
    <lineage>
        <taxon>Bacteria</taxon>
        <taxon>Pseudomonadati</taxon>
        <taxon>Pseudomonadota</taxon>
        <taxon>Betaproteobacteria</taxon>
        <taxon>Burkholderiales</taxon>
        <taxon>Comamonadaceae</taxon>
        <taxon>Rhodoferax</taxon>
    </lineage>
</organism>
<accession>A0A1P8K9M4</accession>
<dbReference type="CDD" id="cd10150">
    <property type="entry name" value="CobN_like"/>
    <property type="match status" value="1"/>
</dbReference>
<dbReference type="PANTHER" id="PTHR44119:SF4">
    <property type="entry name" value="AEROBIC COBALTOCHELATASE SUBUNIT COBN"/>
    <property type="match status" value="1"/>
</dbReference>
<evidence type="ECO:0000256" key="1">
    <source>
        <dbReference type="NCBIfam" id="TIGR02257"/>
    </source>
</evidence>
<sequence>MHLLSTRPGGHVEDGGQGVVRVEQTPGDIVVLSAADTTLSLLADAAGALSDGFPTVRLANLMWLRQPASADMYVDEVLQHARVIVIDHLGAASDWAYVVERVRELARERGQWLALFSGDASEDLQLLLRSTAAHEDCRQLWRSLREGGRDNARGFFELIGHAAFGLGARPAPPAVLPPAMVYTPLAAPAWQAGAPVALLVFYRAHVQAGNTAVFDAMLAALSAEGLNTVAVAVDSLKNPASLALLQSLAVQRSVGVVLNATSFAITALDGDDVDSVDGAQMAPLAGDAPVLQLITAGCAQEQWQADPHGLAPRDLAMQVVLPEVDGRIGTRAISFKGLAWRCERTEVDVVRYQPEPERMAFVAELARRWCVLRDKPNADKRVALILANYPNDDSRLANGVGLDTPASTVALLQAMQGAGYTTGALPEDSDALMAALIAGVTNNLDANDMRPAGQSLAMADYLADFNRLDAASRDAVNTLWGLPEQDPMVRSGRFMVSGQRYGNLFVGNQPARGRDLDLVATYHDADLVPTHNYLAFYFWLRRQFAVDAVVHVGKHGNLEWLPGKSVALGAHCWPDAILGPLPHLYPFIVNDPGEGSQAKRRTQAVIIDHLMPALTRAETYGPLQKLERRMDEYYEAISLDPRRAQRLRVDILDRVLTENLHTDLGFAKPADDAGREALLQRLDAYLCEIKESQIRDGLHILGTSPQGRQQIDTLVALARFPGGTAAGQRSLLEALAKDLQLDGVDGFSALSPEWAAPWNGPFPAVLQGVSTEAWRHAGHTRERLELLARQLVQDYVIASEMIPPVPFNTVRVEPTSVRAEPVEALRQAQGERGFYQPERGIFPLDNPELWPHTAPVLDRMRTVLRPRLDACGPQEILQCLRGLSGKFVPAGPSGAPSRGRPDVLPTGRNFYSVDTRAVPTQTAYAMGAAAAERVIERHLQDHGSMPGQVGLSVWGTSTMRTGGEDIAQAFALLGVRPKWADGSSRVVDIEVLPMSLKGRPRVDVTLRVSGFFRDAFPNVIDLFDTAVRTVAAISEEDEPDEVNPIRARVRREAADAQAKGLSAEAAEREATWRVFGPRPGGYGAGLQELMASGRWTDGNDLAQAYLRAGAFAYGQGEHGVAARGSFEQRIAGLDAVLHNQDNREHDVLDSDDYYQFQGGMAVAVQALTGEAAALYHGDFSVPGAPRIRTLGEEVARVVRSRAVNPKWLEGVRRHGYKGAFEMAATVDYLFAFDATTGVVGDHQYALVADAYLHDDTNRAFLQEHNPGALRSIGERLLEAMQRGLWEAPGDQRERIEDHLLALERRVEEHGEGPLV</sequence>
<dbReference type="EC" id="6.6.1.2" evidence="1"/>
<reference evidence="3 4" key="1">
    <citation type="submission" date="2017-01" db="EMBL/GenBank/DDBJ databases">
        <authorList>
            <person name="Mah S.A."/>
            <person name="Swanson W.J."/>
            <person name="Moy G.W."/>
            <person name="Vacquier V.D."/>
        </authorList>
    </citation>
    <scope>NUCLEOTIDE SEQUENCE [LARGE SCALE GENOMIC DNA]</scope>
    <source>
        <strain evidence="3 4">DSM 22694</strain>
    </source>
</reference>
<dbReference type="PANTHER" id="PTHR44119">
    <property type="entry name" value="MAGNESIUM-CHELATASE SUBUNIT CHLH, CHLOROPLASTIC"/>
    <property type="match status" value="1"/>
</dbReference>